<dbReference type="SUPFAM" id="SSF53901">
    <property type="entry name" value="Thiolase-like"/>
    <property type="match status" value="1"/>
</dbReference>
<dbReference type="EMBL" id="JAEUGD010000066">
    <property type="protein sequence ID" value="MBL6449310.1"/>
    <property type="molecule type" value="Genomic_DNA"/>
</dbReference>
<evidence type="ECO:0000256" key="4">
    <source>
        <dbReference type="ARBA" id="ARBA00022679"/>
    </source>
</evidence>
<comment type="cofactor">
    <cofactor evidence="1">
        <name>pantetheine 4'-phosphate</name>
        <dbReference type="ChEBI" id="CHEBI:47942"/>
    </cofactor>
</comment>
<dbReference type="GO" id="GO:0006633">
    <property type="term" value="P:fatty acid biosynthetic process"/>
    <property type="evidence" value="ECO:0007669"/>
    <property type="project" value="InterPro"/>
</dbReference>
<dbReference type="Gene3D" id="3.40.50.720">
    <property type="entry name" value="NAD(P)-binding Rossmann-like Domain"/>
    <property type="match status" value="1"/>
</dbReference>
<gene>
    <name evidence="7" type="ORF">JMN32_23570</name>
</gene>
<evidence type="ECO:0000256" key="3">
    <source>
        <dbReference type="ARBA" id="ARBA00022553"/>
    </source>
</evidence>
<dbReference type="Pfam" id="PF00550">
    <property type="entry name" value="PP-binding"/>
    <property type="match status" value="1"/>
</dbReference>
<dbReference type="CDD" id="cd08953">
    <property type="entry name" value="KR_2_SDR_x"/>
    <property type="match status" value="1"/>
</dbReference>
<dbReference type="InterPro" id="IPR009081">
    <property type="entry name" value="PP-bd_ACP"/>
</dbReference>
<keyword evidence="4" id="KW-0808">Transferase</keyword>
<evidence type="ECO:0000259" key="6">
    <source>
        <dbReference type="PROSITE" id="PS52004"/>
    </source>
</evidence>
<dbReference type="InterPro" id="IPR036736">
    <property type="entry name" value="ACP-like_sf"/>
</dbReference>
<dbReference type="SUPFAM" id="SSF52777">
    <property type="entry name" value="CoA-dependent acyltransferases"/>
    <property type="match status" value="2"/>
</dbReference>
<protein>
    <submittedName>
        <fullName evidence="7">SDR family NAD(P)-dependent oxidoreductase</fullName>
    </submittedName>
</protein>
<dbReference type="InterPro" id="IPR057326">
    <property type="entry name" value="KR_dom"/>
</dbReference>
<dbReference type="PANTHER" id="PTHR43775:SF37">
    <property type="entry name" value="SI:DKEY-61P9.11"/>
    <property type="match status" value="1"/>
</dbReference>
<dbReference type="Gene3D" id="3.40.47.10">
    <property type="match status" value="1"/>
</dbReference>
<dbReference type="PROSITE" id="PS52004">
    <property type="entry name" value="KS3_2"/>
    <property type="match status" value="1"/>
</dbReference>
<dbReference type="SMART" id="SM00822">
    <property type="entry name" value="PKS_KR"/>
    <property type="match status" value="1"/>
</dbReference>
<dbReference type="SMART" id="SM00825">
    <property type="entry name" value="PKS_KS"/>
    <property type="match status" value="1"/>
</dbReference>
<comment type="caution">
    <text evidence="7">The sequence shown here is derived from an EMBL/GenBank/DDBJ whole genome shotgun (WGS) entry which is preliminary data.</text>
</comment>
<organism evidence="7 8">
    <name type="scientific">Fulvivirga marina</name>
    <dbReference type="NCBI Taxonomy" id="2494733"/>
    <lineage>
        <taxon>Bacteria</taxon>
        <taxon>Pseudomonadati</taxon>
        <taxon>Bacteroidota</taxon>
        <taxon>Cytophagia</taxon>
        <taxon>Cytophagales</taxon>
        <taxon>Fulvivirgaceae</taxon>
        <taxon>Fulvivirga</taxon>
    </lineage>
</organism>
<dbReference type="InterPro" id="IPR050091">
    <property type="entry name" value="PKS_NRPS_Biosynth_Enz"/>
</dbReference>
<dbReference type="InterPro" id="IPR001242">
    <property type="entry name" value="Condensation_dom"/>
</dbReference>
<reference evidence="7" key="1">
    <citation type="submission" date="2021-01" db="EMBL/GenBank/DDBJ databases">
        <title>Fulvivirga kasyanovii gen. nov., sp nov., a novel member of the phylum Bacteroidetes isolated from seawater in a mussel farm.</title>
        <authorList>
            <person name="Zhao L.-H."/>
            <person name="Wang Z.-J."/>
        </authorList>
    </citation>
    <scope>NUCLEOTIDE SEQUENCE</scope>
    <source>
        <strain evidence="7">29W222</strain>
    </source>
</reference>
<feature type="domain" description="Ketosynthase family 3 (KS3)" evidence="6">
    <location>
        <begin position="5"/>
        <end position="428"/>
    </location>
</feature>
<dbReference type="Proteomes" id="UP000614216">
    <property type="component" value="Unassembled WGS sequence"/>
</dbReference>
<dbReference type="Pfam" id="PF00109">
    <property type="entry name" value="ketoacyl-synt"/>
    <property type="match status" value="1"/>
</dbReference>
<keyword evidence="3" id="KW-0597">Phosphoprotein</keyword>
<dbReference type="InterPro" id="IPR013968">
    <property type="entry name" value="PKS_KR"/>
</dbReference>
<evidence type="ECO:0000313" key="7">
    <source>
        <dbReference type="EMBL" id="MBL6449310.1"/>
    </source>
</evidence>
<dbReference type="GO" id="GO:0071770">
    <property type="term" value="P:DIM/DIP cell wall layer assembly"/>
    <property type="evidence" value="ECO:0007669"/>
    <property type="project" value="TreeGrafter"/>
</dbReference>
<dbReference type="GO" id="GO:0005886">
    <property type="term" value="C:plasma membrane"/>
    <property type="evidence" value="ECO:0007669"/>
    <property type="project" value="TreeGrafter"/>
</dbReference>
<dbReference type="Gene3D" id="1.10.1240.100">
    <property type="match status" value="1"/>
</dbReference>
<dbReference type="InterPro" id="IPR023213">
    <property type="entry name" value="CAT-like_dom_sf"/>
</dbReference>
<dbReference type="PROSITE" id="PS00606">
    <property type="entry name" value="KS3_1"/>
    <property type="match status" value="1"/>
</dbReference>
<dbReference type="Gene3D" id="3.30.70.3290">
    <property type="match status" value="1"/>
</dbReference>
<dbReference type="Pfam" id="PF08659">
    <property type="entry name" value="KR"/>
    <property type="match status" value="1"/>
</dbReference>
<dbReference type="PROSITE" id="PS50075">
    <property type="entry name" value="CARRIER"/>
    <property type="match status" value="1"/>
</dbReference>
<evidence type="ECO:0000259" key="5">
    <source>
        <dbReference type="PROSITE" id="PS50075"/>
    </source>
</evidence>
<dbReference type="Pfam" id="PF02801">
    <property type="entry name" value="Ketoacyl-synt_C"/>
    <property type="match status" value="1"/>
</dbReference>
<dbReference type="CDD" id="cd00833">
    <property type="entry name" value="PKS"/>
    <property type="match status" value="1"/>
</dbReference>
<dbReference type="GO" id="GO:0004312">
    <property type="term" value="F:fatty acid synthase activity"/>
    <property type="evidence" value="ECO:0007669"/>
    <property type="project" value="TreeGrafter"/>
</dbReference>
<dbReference type="Pfam" id="PF22621">
    <property type="entry name" value="CurL-like_PKS_C"/>
    <property type="match status" value="1"/>
</dbReference>
<sequence>MERTGMEVAIIGMAGRFPMSKSIDEFWNNLINSKNCITHFSKEDLLKAGIGRELLDNPQYVRAKGYLEGIEYFDANYFGLSAQDVVFMDPQVRLFIELINEVLENAGINPQKFKGSIGLYGGAIDNFDWKLKTHLQPKDNIDPFSAGMNSTKDLMTTLASYLFDFRGPSYSIQTACSTSMVAIHAACRSVLSGECQVALAGGVSVSPYQKSGHLYSDGMFFSPDGKIKSFDANASGFVFGYGGGVVALKPLEDAIEDGDYIHGVVKSSAINNDGRQKVGYAAPSVQGQADVIKEAIEISGIDKSDIRYLETHGAATPLGDSVEVRALKNVFGDQPAGSIGTGSVKSNIGHLDAAAGVAGFIKTVLSVKHRVLPATINFEIPNENLDLINSPFFIPQQPVSLAEDEFPVYAGVSSMGIGGTNVHVILEEYVQEKKQNTAGEQVIVLSAKTQTALAQQGRQLREHLNKNQNLALSDVAYTLQEGRKELTFRRSIAVNNLEELLGQLALEEYRYARVTTKPEKLMLDYTAFDFNSDSAIKLYENSDIVRKYIDKTYQELQGVIQSSASVKEFISQSEASCLFWHLSIARFLKDARVNVSVVKATYMQAMMYAIAGNNNAEATCLKWIAQNNDQEITANTMVTLIQDLGKGEQELAGSGDIKCYSIGSLNLVSEEDLKSDKGCLIFKVEQNSFAALLGQLWENGITVNWEALADQTALSKVPLPTYPFERSRYWIDKDIKELTQQHLGNDLYKKEKVEDWFYHASWSRTPLKKTHVNPKKGETWIVLANDSELCREFLAVCERESVEVIRVKKDEGRMGLHQVFDKTDVKEPNRIVSFWHIGDAAKDFNVDELLFDNGYNTAIALAKAIHKKGISQPVSLHWVSTSLFDVTGGERINPSATTVLGPLRSIPQEQPIVTCQVLDVSTVERNIQVLVSQIWNELCQANTVPQVAFRNGHRWEMDYHLMAPQPAPVKSKFEKNGLYIVSGGLGNIGLTIAEYLTSTYNAHVVLLSRNALPAEEQWDSILDQGQASGIGKRIAFLKKLKQQKAKVTIAACDVTDSAQVKAVIENLSAEYGKINGVFHAAGSIGEDAFTPAIETSDLHASGANYNAKVLGTINLWEALKGKDMDFCLLMSSISSALGGLGFSEYAATSHFLENFALWANMQSDCTWSSVGWDSWPVTGGKEDSDMLVDQLRMSPEEAGVALEYAINLEQDGFAVIHSPADLNKRVEQWVIGSEEEDEEKEIARAPRPEVSTEYIEPITELEKEIASIWMNVLGLDRVGLDDSFFELGGNSLKMIAVASNIHKKLKRKVEIKRLFKALTIRAVRAYLESLDEDHSYQAIEKVPAAEYHALTPAMTNIFMQCQFRNIGTVYNIANGLLLQGKADVDQIRKCAQALVDRHEPLRTSFHNVEGVPMQKIHENCEVNLEVFESKDDRNEIEQLIGKLIRPFDLAEKSLFRVGLIHVADEKSILIFDLHHIICDGVTISVLADEFTQLYAGEQLEALPVQLKDYIAYLQRNEKDGAEKFWLEHLAPELPLLELPADFDRGAGREFEGAQYSFEIDKSIIHKLNESHNDRSVTLFVKLMSITYILLSKYSTQEDIIIGSGVAGRNHPDVSRTTGLFFNAFPVRIKQSSDITYAELIEAVKELMLNIYQYESCDMEKVYKQLQLQRKPDRNFLYDVVFLLQNYQASGIGIDNVDISHYPLPVKYSQNDITFHAYQLEESGLKMVLTYSSKLFKEDTIQRMGANFEMIAKQVAENSAIKVSNIEIGDIYEKAEVDVSGMDFDF</sequence>
<dbReference type="PROSITE" id="PS00012">
    <property type="entry name" value="PHOSPHOPANTETHEINE"/>
    <property type="match status" value="1"/>
</dbReference>
<dbReference type="GO" id="GO:0004315">
    <property type="term" value="F:3-oxoacyl-[acyl-carrier-protein] synthase activity"/>
    <property type="evidence" value="ECO:0007669"/>
    <property type="project" value="InterPro"/>
</dbReference>
<dbReference type="SUPFAM" id="SSF51735">
    <property type="entry name" value="NAD(P)-binding Rossmann-fold domains"/>
    <property type="match status" value="2"/>
</dbReference>
<dbReference type="InterPro" id="IPR018201">
    <property type="entry name" value="Ketoacyl_synth_AS"/>
</dbReference>
<dbReference type="Gene3D" id="1.10.1200.10">
    <property type="entry name" value="ACP-like"/>
    <property type="match status" value="1"/>
</dbReference>
<proteinExistence type="predicted"/>
<dbReference type="Gene3D" id="3.30.559.10">
    <property type="entry name" value="Chloramphenicol acetyltransferase-like domain"/>
    <property type="match status" value="1"/>
</dbReference>
<evidence type="ECO:0000313" key="8">
    <source>
        <dbReference type="Proteomes" id="UP000614216"/>
    </source>
</evidence>
<feature type="domain" description="Carrier" evidence="5">
    <location>
        <begin position="1256"/>
        <end position="1331"/>
    </location>
</feature>
<dbReference type="InterPro" id="IPR036291">
    <property type="entry name" value="NAD(P)-bd_dom_sf"/>
</dbReference>
<accession>A0A937G3H1</accession>
<evidence type="ECO:0000256" key="2">
    <source>
        <dbReference type="ARBA" id="ARBA00022450"/>
    </source>
</evidence>
<dbReference type="CDD" id="cd19531">
    <property type="entry name" value="LCL_NRPS-like"/>
    <property type="match status" value="1"/>
</dbReference>
<dbReference type="GO" id="GO:0005737">
    <property type="term" value="C:cytoplasm"/>
    <property type="evidence" value="ECO:0007669"/>
    <property type="project" value="TreeGrafter"/>
</dbReference>
<dbReference type="InterPro" id="IPR014030">
    <property type="entry name" value="Ketoacyl_synth_N"/>
</dbReference>
<evidence type="ECO:0000256" key="1">
    <source>
        <dbReference type="ARBA" id="ARBA00001957"/>
    </source>
</evidence>
<dbReference type="InterPro" id="IPR014031">
    <property type="entry name" value="Ketoacyl_synth_C"/>
</dbReference>
<keyword evidence="8" id="KW-1185">Reference proteome</keyword>
<name>A0A937G3H1_9BACT</name>
<dbReference type="PANTHER" id="PTHR43775">
    <property type="entry name" value="FATTY ACID SYNTHASE"/>
    <property type="match status" value="1"/>
</dbReference>
<dbReference type="Gene3D" id="3.30.559.30">
    <property type="entry name" value="Nonribosomal peptide synthetase, condensation domain"/>
    <property type="match status" value="1"/>
</dbReference>
<dbReference type="InterPro" id="IPR006162">
    <property type="entry name" value="Ppantetheine_attach_site"/>
</dbReference>
<dbReference type="SUPFAM" id="SSF47336">
    <property type="entry name" value="ACP-like"/>
    <property type="match status" value="1"/>
</dbReference>
<dbReference type="InterPro" id="IPR020841">
    <property type="entry name" value="PKS_Beta-ketoAc_synthase_dom"/>
</dbReference>
<dbReference type="RefSeq" id="WP_202858839.1">
    <property type="nucleotide sequence ID" value="NZ_JAEUGD010000066.1"/>
</dbReference>
<dbReference type="InterPro" id="IPR016039">
    <property type="entry name" value="Thiolase-like"/>
</dbReference>
<dbReference type="Pfam" id="PF00668">
    <property type="entry name" value="Condensation"/>
    <property type="match status" value="1"/>
</dbReference>
<keyword evidence="2" id="KW-0596">Phosphopantetheine</keyword>